<dbReference type="EMBL" id="KN880458">
    <property type="protein sequence ID" value="KIY71100.1"/>
    <property type="molecule type" value="Genomic_DNA"/>
</dbReference>
<evidence type="ECO:0000313" key="1">
    <source>
        <dbReference type="EMBL" id="KIY71100.1"/>
    </source>
</evidence>
<gene>
    <name evidence="1" type="ORF">CYLTODRAFT_487472</name>
</gene>
<dbReference type="Proteomes" id="UP000054007">
    <property type="component" value="Unassembled WGS sequence"/>
</dbReference>
<sequence length="218" mass="23981">MVQLNVLDSSQRHARVIHVVHDLRASELPEPQCMPDYAYGSCPPKVLEAALLASSNPSSDLDDSPYKYAEVWSSILNSEFSGAYLTQEDWRIPHTSAGEEQPATLAVIPQGENHPVAVILLFPGHGGNQWMRDAATYEAKRVFDQTAPYCACPKLAVIAAMGLSWSAVVGSPSTTTREMDGIFSHLGPQQDWAESVVSSRGWELLQKTFAEVYVESRF</sequence>
<evidence type="ECO:0000313" key="2">
    <source>
        <dbReference type="Proteomes" id="UP000054007"/>
    </source>
</evidence>
<name>A0A0D7BLK4_9AGAR</name>
<proteinExistence type="predicted"/>
<reference evidence="1 2" key="1">
    <citation type="journal article" date="2015" name="Fungal Genet. Biol.">
        <title>Evolution of novel wood decay mechanisms in Agaricales revealed by the genome sequences of Fistulina hepatica and Cylindrobasidium torrendii.</title>
        <authorList>
            <person name="Floudas D."/>
            <person name="Held B.W."/>
            <person name="Riley R."/>
            <person name="Nagy L.G."/>
            <person name="Koehler G."/>
            <person name="Ransdell A.S."/>
            <person name="Younus H."/>
            <person name="Chow J."/>
            <person name="Chiniquy J."/>
            <person name="Lipzen A."/>
            <person name="Tritt A."/>
            <person name="Sun H."/>
            <person name="Haridas S."/>
            <person name="LaButti K."/>
            <person name="Ohm R.A."/>
            <person name="Kues U."/>
            <person name="Blanchette R.A."/>
            <person name="Grigoriev I.V."/>
            <person name="Minto R.E."/>
            <person name="Hibbett D.S."/>
        </authorList>
    </citation>
    <scope>NUCLEOTIDE SEQUENCE [LARGE SCALE GENOMIC DNA]</scope>
    <source>
        <strain evidence="1 2">FP15055 ss-10</strain>
    </source>
</reference>
<protein>
    <submittedName>
        <fullName evidence="1">Uncharacterized protein</fullName>
    </submittedName>
</protein>
<dbReference type="AlphaFoldDB" id="A0A0D7BLK4"/>
<accession>A0A0D7BLK4</accession>
<organism evidence="1 2">
    <name type="scientific">Cylindrobasidium torrendii FP15055 ss-10</name>
    <dbReference type="NCBI Taxonomy" id="1314674"/>
    <lineage>
        <taxon>Eukaryota</taxon>
        <taxon>Fungi</taxon>
        <taxon>Dikarya</taxon>
        <taxon>Basidiomycota</taxon>
        <taxon>Agaricomycotina</taxon>
        <taxon>Agaricomycetes</taxon>
        <taxon>Agaricomycetidae</taxon>
        <taxon>Agaricales</taxon>
        <taxon>Marasmiineae</taxon>
        <taxon>Physalacriaceae</taxon>
        <taxon>Cylindrobasidium</taxon>
    </lineage>
</organism>
<keyword evidence="2" id="KW-1185">Reference proteome</keyword>